<feature type="signal peptide" evidence="1">
    <location>
        <begin position="1"/>
        <end position="24"/>
    </location>
</feature>
<proteinExistence type="predicted"/>
<name>A0ABX7P9F6_9BACT</name>
<gene>
    <name evidence="2" type="ORF">JY651_20020</name>
</gene>
<organism evidence="2 3">
    <name type="scientific">Pyxidicoccus parkwayensis</name>
    <dbReference type="NCBI Taxonomy" id="2813578"/>
    <lineage>
        <taxon>Bacteria</taxon>
        <taxon>Pseudomonadati</taxon>
        <taxon>Myxococcota</taxon>
        <taxon>Myxococcia</taxon>
        <taxon>Myxococcales</taxon>
        <taxon>Cystobacterineae</taxon>
        <taxon>Myxococcaceae</taxon>
        <taxon>Pyxidicoccus</taxon>
    </lineage>
</organism>
<keyword evidence="3" id="KW-1185">Reference proteome</keyword>
<dbReference type="Proteomes" id="UP000662747">
    <property type="component" value="Chromosome"/>
</dbReference>
<protein>
    <submittedName>
        <fullName evidence="2">Peptidase M23</fullName>
    </submittedName>
</protein>
<dbReference type="Gene3D" id="2.70.70.10">
    <property type="entry name" value="Glucose Permease (Domain IIA)"/>
    <property type="match status" value="1"/>
</dbReference>
<accession>A0ABX7P9F6</accession>
<feature type="chain" id="PRO_5045737462" evidence="1">
    <location>
        <begin position="25"/>
        <end position="181"/>
    </location>
</feature>
<evidence type="ECO:0000256" key="1">
    <source>
        <dbReference type="SAM" id="SignalP"/>
    </source>
</evidence>
<sequence>MNRKSLMFAVVALVAAGWASTVTAATANGPICETSAWVNSTTYYNCNGGSHTALDIGNGTCNEWNHRGMLVGNYYYSYAGGCAAACNGSTCNGGAGNYYTVTGGSGWNFRQLHFINNVSSGSKTCDRCALGLVGGTGSATGPHSHSDNRNGTTRHSAWYTNVGTTCGSSGYCNNRVGVPTL</sequence>
<dbReference type="EMBL" id="CP071090">
    <property type="protein sequence ID" value="QSQ27058.1"/>
    <property type="molecule type" value="Genomic_DNA"/>
</dbReference>
<evidence type="ECO:0000313" key="3">
    <source>
        <dbReference type="Proteomes" id="UP000662747"/>
    </source>
</evidence>
<dbReference type="RefSeq" id="WP_206728585.1">
    <property type="nucleotide sequence ID" value="NZ_CP071090.1"/>
</dbReference>
<dbReference type="InterPro" id="IPR011055">
    <property type="entry name" value="Dup_hybrid_motif"/>
</dbReference>
<reference evidence="2 3" key="1">
    <citation type="submission" date="2021-02" db="EMBL/GenBank/DDBJ databases">
        <title>De Novo genome assembly of isolated myxobacteria.</title>
        <authorList>
            <person name="Stevens D.C."/>
        </authorList>
    </citation>
    <scope>NUCLEOTIDE SEQUENCE [LARGE SCALE GENOMIC DNA]</scope>
    <source>
        <strain evidence="3">SCPEA02</strain>
    </source>
</reference>
<evidence type="ECO:0000313" key="2">
    <source>
        <dbReference type="EMBL" id="QSQ27058.1"/>
    </source>
</evidence>
<keyword evidence="1" id="KW-0732">Signal</keyword>